<proteinExistence type="predicted"/>
<gene>
    <name evidence="2" type="ORF">XELAEV_18041807mg</name>
</gene>
<feature type="non-terminal residue" evidence="2">
    <location>
        <position position="1"/>
    </location>
</feature>
<protein>
    <submittedName>
        <fullName evidence="2">Uncharacterized protein</fullName>
    </submittedName>
</protein>
<evidence type="ECO:0000313" key="3">
    <source>
        <dbReference type="Proteomes" id="UP000694892"/>
    </source>
</evidence>
<name>A0A974H5S3_XENLA</name>
<sequence>PDSGPTKPGLLPPAPQTWLPASGPTTTGPCLLPHNTRPHNNVPMPPAPKNQAPCLLTHNNGPLPPAPQQQAPASGATIPDFMHKHQVSVFG</sequence>
<evidence type="ECO:0000256" key="1">
    <source>
        <dbReference type="SAM" id="MobiDB-lite"/>
    </source>
</evidence>
<evidence type="ECO:0000313" key="2">
    <source>
        <dbReference type="EMBL" id="OCT65570.1"/>
    </source>
</evidence>
<reference evidence="3" key="1">
    <citation type="journal article" date="2016" name="Nature">
        <title>Genome evolution in the allotetraploid frog Xenopus laevis.</title>
        <authorList>
            <person name="Session A.M."/>
            <person name="Uno Y."/>
            <person name="Kwon T."/>
            <person name="Chapman J.A."/>
            <person name="Toyoda A."/>
            <person name="Takahashi S."/>
            <person name="Fukui A."/>
            <person name="Hikosaka A."/>
            <person name="Suzuki A."/>
            <person name="Kondo M."/>
            <person name="van Heeringen S.J."/>
            <person name="Quigley I."/>
            <person name="Heinz S."/>
            <person name="Ogino H."/>
            <person name="Ochi H."/>
            <person name="Hellsten U."/>
            <person name="Lyons J.B."/>
            <person name="Simakov O."/>
            <person name="Putnam N."/>
            <person name="Stites J."/>
            <person name="Kuroki Y."/>
            <person name="Tanaka T."/>
            <person name="Michiue T."/>
            <person name="Watanabe M."/>
            <person name="Bogdanovic O."/>
            <person name="Lister R."/>
            <person name="Georgiou G."/>
            <person name="Paranjpe S.S."/>
            <person name="van Kruijsbergen I."/>
            <person name="Shu S."/>
            <person name="Carlson J."/>
            <person name="Kinoshita T."/>
            <person name="Ohta Y."/>
            <person name="Mawaribuchi S."/>
            <person name="Jenkins J."/>
            <person name="Grimwood J."/>
            <person name="Schmutz J."/>
            <person name="Mitros T."/>
            <person name="Mozaffari S.V."/>
            <person name="Suzuki Y."/>
            <person name="Haramoto Y."/>
            <person name="Yamamoto T.S."/>
            <person name="Takagi C."/>
            <person name="Heald R."/>
            <person name="Miller K."/>
            <person name="Haudenschild C."/>
            <person name="Kitzman J."/>
            <person name="Nakayama T."/>
            <person name="Izutsu Y."/>
            <person name="Robert J."/>
            <person name="Fortriede J."/>
            <person name="Burns K."/>
            <person name="Lotay V."/>
            <person name="Karimi K."/>
            <person name="Yasuoka Y."/>
            <person name="Dichmann D.S."/>
            <person name="Flajnik M.F."/>
            <person name="Houston D.W."/>
            <person name="Shendure J."/>
            <person name="DuPasquier L."/>
            <person name="Vize P.D."/>
            <person name="Zorn A.M."/>
            <person name="Ito M."/>
            <person name="Marcotte E.M."/>
            <person name="Wallingford J.B."/>
            <person name="Ito Y."/>
            <person name="Asashima M."/>
            <person name="Ueno N."/>
            <person name="Matsuda Y."/>
            <person name="Veenstra G.J."/>
            <person name="Fujiyama A."/>
            <person name="Harland R.M."/>
            <person name="Taira M."/>
            <person name="Rokhsar D.S."/>
        </authorList>
    </citation>
    <scope>NUCLEOTIDE SEQUENCE [LARGE SCALE GENOMIC DNA]</scope>
    <source>
        <strain evidence="3">J</strain>
    </source>
</reference>
<organism evidence="2 3">
    <name type="scientific">Xenopus laevis</name>
    <name type="common">African clawed frog</name>
    <dbReference type="NCBI Taxonomy" id="8355"/>
    <lineage>
        <taxon>Eukaryota</taxon>
        <taxon>Metazoa</taxon>
        <taxon>Chordata</taxon>
        <taxon>Craniata</taxon>
        <taxon>Vertebrata</taxon>
        <taxon>Euteleostomi</taxon>
        <taxon>Amphibia</taxon>
        <taxon>Batrachia</taxon>
        <taxon>Anura</taxon>
        <taxon>Pipoidea</taxon>
        <taxon>Pipidae</taxon>
        <taxon>Xenopodinae</taxon>
        <taxon>Xenopus</taxon>
        <taxon>Xenopus</taxon>
    </lineage>
</organism>
<accession>A0A974H5S3</accession>
<dbReference type="EMBL" id="CM004481">
    <property type="protein sequence ID" value="OCT65570.1"/>
    <property type="molecule type" value="Genomic_DNA"/>
</dbReference>
<feature type="region of interest" description="Disordered" evidence="1">
    <location>
        <begin position="1"/>
        <end position="76"/>
    </location>
</feature>
<dbReference type="AlphaFoldDB" id="A0A974H5S3"/>
<dbReference type="Proteomes" id="UP000694892">
    <property type="component" value="Chromosome 8S"/>
</dbReference>